<dbReference type="SUPFAM" id="SSF52317">
    <property type="entry name" value="Class I glutamine amidotransferase-like"/>
    <property type="match status" value="1"/>
</dbReference>
<dbReference type="InterPro" id="IPR029062">
    <property type="entry name" value="Class_I_gatase-like"/>
</dbReference>
<feature type="domain" description="DJ-1/PfpI" evidence="1">
    <location>
        <begin position="2"/>
        <end position="182"/>
    </location>
</feature>
<evidence type="ECO:0000313" key="2">
    <source>
        <dbReference type="EMBL" id="EEO41044.1"/>
    </source>
</evidence>
<evidence type="ECO:0000259" key="1">
    <source>
        <dbReference type="Pfam" id="PF01965"/>
    </source>
</evidence>
<gene>
    <name evidence="2" type="ORF">FSCG_01757</name>
</gene>
<dbReference type="Pfam" id="PF01965">
    <property type="entry name" value="DJ-1_PfpI"/>
    <property type="match status" value="1"/>
</dbReference>
<dbReference type="eggNOG" id="COG0693">
    <property type="taxonomic scope" value="Bacteria"/>
</dbReference>
<sequence length="200" mass="23075">MKKIAVFLFEGAELFEIATFTDIFGWNNVVGLKEFRDIKLETISYKESVKCTWGGEIKVEKVITEENIAIFFDYDALIIPGGFGKANFFEEKNNEIFKKLIKYFSENNKIIVAICSAVINLLESGYVKDKKVTTYLLDNKRYFNQLKNYTVIPVEEEIVIDNNLFTCSGPGNTLELSFRLLEKLTSKKNIEIVKKNMFLK</sequence>
<dbReference type="RefSeq" id="WP_008803484.1">
    <property type="nucleotide sequence ID" value="NZ_KQ235738.1"/>
</dbReference>
<proteinExistence type="predicted"/>
<dbReference type="PANTHER" id="PTHR43068:SF1">
    <property type="entry name" value="SLR1854 PROTEIN"/>
    <property type="match status" value="1"/>
</dbReference>
<reference evidence="2 3" key="1">
    <citation type="submission" date="2011-10" db="EMBL/GenBank/DDBJ databases">
        <title>The Genome Sequence of Fusobacterium sp. 4_1_13.</title>
        <authorList>
            <consortium name="The Broad Institute Genome Sequencing Platform"/>
            <person name="Earl A."/>
            <person name="Ward D."/>
            <person name="Feldgarden M."/>
            <person name="Gevers D."/>
            <person name="Strauss J."/>
            <person name="Ambrose C."/>
            <person name="Allen-Vercoe E."/>
            <person name="Young S.K."/>
            <person name="Zeng Q."/>
            <person name="Gargeya S."/>
            <person name="Fitzgerald M."/>
            <person name="Haas B."/>
            <person name="Abouelleil A."/>
            <person name="Alvarado L."/>
            <person name="Arachchi H.M."/>
            <person name="Berlin A."/>
            <person name="Brown A."/>
            <person name="Chapman S.B."/>
            <person name="Chen Z."/>
            <person name="Dunbar C."/>
            <person name="Freedman E."/>
            <person name="Gearin G."/>
            <person name="Goldberg J."/>
            <person name="Griggs A."/>
            <person name="Gujja S."/>
            <person name="Heiman D."/>
            <person name="Howarth C."/>
            <person name="Larson L."/>
            <person name="Lui A."/>
            <person name="MacDonald P.J."/>
            <person name="Montmayeur A."/>
            <person name="Murphy C."/>
            <person name="Neiman D."/>
            <person name="Pearson M."/>
            <person name="Priest M."/>
            <person name="Roberts A."/>
            <person name="Saif S."/>
            <person name="Shea T."/>
            <person name="Shenoy N."/>
            <person name="Sisk P."/>
            <person name="Stolte C."/>
            <person name="Sykes S."/>
            <person name="Wortman J."/>
            <person name="Nusbaum C."/>
            <person name="Birren B."/>
        </authorList>
    </citation>
    <scope>NUCLEOTIDE SEQUENCE [LARGE SCALE GENOMIC DNA]</scope>
    <source>
        <strain evidence="2 3">4_1_13</strain>
    </source>
</reference>
<dbReference type="Gene3D" id="3.40.50.880">
    <property type="match status" value="1"/>
</dbReference>
<dbReference type="EMBL" id="ACDE02000023">
    <property type="protein sequence ID" value="EEO41044.1"/>
    <property type="molecule type" value="Genomic_DNA"/>
</dbReference>
<dbReference type="PANTHER" id="PTHR43068">
    <property type="entry name" value="SLR1854 PROTEIN"/>
    <property type="match status" value="1"/>
</dbReference>
<organism evidence="2 3">
    <name type="scientific">Fusobacterium vincentii 4_1_13</name>
    <dbReference type="NCBI Taxonomy" id="469606"/>
    <lineage>
        <taxon>Bacteria</taxon>
        <taxon>Fusobacteriati</taxon>
        <taxon>Fusobacteriota</taxon>
        <taxon>Fusobacteriia</taxon>
        <taxon>Fusobacteriales</taxon>
        <taxon>Fusobacteriaceae</taxon>
        <taxon>Fusobacterium</taxon>
    </lineage>
</organism>
<comment type="caution">
    <text evidence="2">The sequence shown here is derived from an EMBL/GenBank/DDBJ whole genome shotgun (WGS) entry which is preliminary data.</text>
</comment>
<dbReference type="Proteomes" id="UP000004925">
    <property type="component" value="Unassembled WGS sequence"/>
</dbReference>
<dbReference type="HOGENOM" id="CLU_000445_44_2_0"/>
<evidence type="ECO:0000313" key="3">
    <source>
        <dbReference type="Proteomes" id="UP000004925"/>
    </source>
</evidence>
<dbReference type="InterPro" id="IPR002818">
    <property type="entry name" value="DJ-1/PfpI"/>
</dbReference>
<dbReference type="CDD" id="cd03135">
    <property type="entry name" value="GATase1_DJ-1"/>
    <property type="match status" value="1"/>
</dbReference>
<name>A0A0M1VWJ8_FUSVC</name>
<accession>A0A0M1VWJ8</accession>
<protein>
    <recommendedName>
        <fullName evidence="1">DJ-1/PfpI domain-containing protein</fullName>
    </recommendedName>
</protein>
<dbReference type="AlphaFoldDB" id="A0A0M1VWJ8"/>